<dbReference type="InterPro" id="IPR003675">
    <property type="entry name" value="Rce1/LyrA-like_dom"/>
</dbReference>
<keyword evidence="1" id="KW-0812">Transmembrane</keyword>
<feature type="transmembrane region" description="Helical" evidence="1">
    <location>
        <begin position="222"/>
        <end position="239"/>
    </location>
</feature>
<feature type="domain" description="CAAX prenyl protease 2/Lysostaphin resistance protein A-like" evidence="2">
    <location>
        <begin position="137"/>
        <end position="232"/>
    </location>
</feature>
<evidence type="ECO:0000313" key="3">
    <source>
        <dbReference type="EMBL" id="KST67560.1"/>
    </source>
</evidence>
<proteinExistence type="predicted"/>
<dbReference type="AlphaFoldDB" id="A0A0V7ZST5"/>
<comment type="caution">
    <text evidence="3">The sequence shown here is derived from an EMBL/GenBank/DDBJ whole genome shotgun (WGS) entry which is preliminary data.</text>
</comment>
<evidence type="ECO:0000256" key="1">
    <source>
        <dbReference type="SAM" id="Phobius"/>
    </source>
</evidence>
<dbReference type="EMBL" id="LMTZ01000086">
    <property type="protein sequence ID" value="KST67560.1"/>
    <property type="molecule type" value="Genomic_DNA"/>
</dbReference>
<feature type="transmembrane region" description="Helical" evidence="1">
    <location>
        <begin position="172"/>
        <end position="190"/>
    </location>
</feature>
<feature type="transmembrane region" description="Helical" evidence="1">
    <location>
        <begin position="196"/>
        <end position="215"/>
    </location>
</feature>
<accession>A0A0V7ZST5</accession>
<feature type="transmembrane region" description="Helical" evidence="1">
    <location>
        <begin position="20"/>
        <end position="42"/>
    </location>
</feature>
<evidence type="ECO:0000313" key="5">
    <source>
        <dbReference type="Proteomes" id="UP000053372"/>
    </source>
</evidence>
<feature type="transmembrane region" description="Helical" evidence="1">
    <location>
        <begin position="132"/>
        <end position="151"/>
    </location>
</feature>
<feature type="transmembrane region" description="Helical" evidence="1">
    <location>
        <begin position="259"/>
        <end position="277"/>
    </location>
</feature>
<name>A0A0V7ZST5_9CYAN</name>
<evidence type="ECO:0000259" key="2">
    <source>
        <dbReference type="Pfam" id="PF02517"/>
    </source>
</evidence>
<keyword evidence="1" id="KW-0472">Membrane</keyword>
<feature type="transmembrane region" description="Helical" evidence="1">
    <location>
        <begin position="99"/>
        <end position="120"/>
    </location>
</feature>
<evidence type="ECO:0000313" key="4">
    <source>
        <dbReference type="EMBL" id="KST69804.1"/>
    </source>
</evidence>
<dbReference type="EMBL" id="LMTZ01000013">
    <property type="protein sequence ID" value="KST69804.1"/>
    <property type="molecule type" value="Genomic_DNA"/>
</dbReference>
<keyword evidence="1" id="KW-1133">Transmembrane helix</keyword>
<dbReference type="GO" id="GO:0080120">
    <property type="term" value="P:CAAX-box protein maturation"/>
    <property type="evidence" value="ECO:0007669"/>
    <property type="project" value="UniProtKB-ARBA"/>
</dbReference>
<gene>
    <name evidence="3" type="ORF">BC008_30660</name>
    <name evidence="4" type="ORF">BC008_36190</name>
</gene>
<organism evidence="3 5">
    <name type="scientific">Mastigocoleus testarum BC008</name>
    <dbReference type="NCBI Taxonomy" id="371196"/>
    <lineage>
        <taxon>Bacteria</taxon>
        <taxon>Bacillati</taxon>
        <taxon>Cyanobacteriota</taxon>
        <taxon>Cyanophyceae</taxon>
        <taxon>Nostocales</taxon>
        <taxon>Hapalosiphonaceae</taxon>
        <taxon>Mastigocoleus</taxon>
    </lineage>
</organism>
<dbReference type="Pfam" id="PF02517">
    <property type="entry name" value="Rce1-like"/>
    <property type="match status" value="1"/>
</dbReference>
<dbReference type="Proteomes" id="UP000053372">
    <property type="component" value="Unassembled WGS sequence"/>
</dbReference>
<reference evidence="3 5" key="1">
    <citation type="journal article" date="2015" name="Genome Announc.">
        <title>Draft Genome of the Euendolithic (true boring) Cyanobacterium Mastigocoleus testarum strain BC008.</title>
        <authorList>
            <person name="Guida B.S."/>
            <person name="Garcia-Pichel F."/>
        </authorList>
    </citation>
    <scope>NUCLEOTIDE SEQUENCE [LARGE SCALE GENOMIC DNA]</scope>
    <source>
        <strain evidence="3 5">BC008</strain>
    </source>
</reference>
<keyword evidence="5" id="KW-1185">Reference proteome</keyword>
<protein>
    <recommendedName>
        <fullName evidence="2">CAAX prenyl protease 2/Lysostaphin resistance protein A-like domain-containing protein</fullName>
    </recommendedName>
</protein>
<sequence>MQSKYLELAGKGKNDWWRYLLGILLILVIWIYVGGIAAWIFLSFFTTDIAQPTPLLTYVSSKITDAFLWLGVFLTVTRLHRRPFLSLISVNGSISIRRFLSGLAVWFSMLSIVLLGNILFTSNKFLFNPDLGQWFVLIPLALILTPIQASSEELLMQGYILQGFARITRKPVFPIICTSLLFLIGHLHRVEMKRGLIWGGLFYIIVSVFNSIITLKDNRLELAAGLHTATNFYSVLIVQGTDIPFSTALLQVKSRDPKVSLGMCLLLMLGFYFIFFIKPKVILGFGKCKK</sequence>
<dbReference type="GO" id="GO:0004175">
    <property type="term" value="F:endopeptidase activity"/>
    <property type="evidence" value="ECO:0007669"/>
    <property type="project" value="UniProtKB-ARBA"/>
</dbReference>
<feature type="transmembrane region" description="Helical" evidence="1">
    <location>
        <begin position="62"/>
        <end position="79"/>
    </location>
</feature>